<dbReference type="Proteomes" id="UP000198424">
    <property type="component" value="Unassembled WGS sequence"/>
</dbReference>
<reference evidence="2 4" key="1">
    <citation type="submission" date="2014-07" db="EMBL/GenBank/DDBJ databases">
        <title>Genome of Flavobacterium hydatis DSM 2063.</title>
        <authorList>
            <person name="Pipes S.E."/>
            <person name="Stropko S.J."/>
            <person name="Newman J.D."/>
        </authorList>
    </citation>
    <scope>NUCLEOTIDE SEQUENCE [LARGE SCALE GENOMIC DNA]</scope>
    <source>
        <strain evidence="2 4">DSM 2063</strain>
    </source>
</reference>
<protein>
    <submittedName>
        <fullName evidence="2">Uncharacterized protein</fullName>
    </submittedName>
</protein>
<keyword evidence="5" id="KW-1185">Reference proteome</keyword>
<feature type="transmembrane region" description="Helical" evidence="1">
    <location>
        <begin position="51"/>
        <end position="69"/>
    </location>
</feature>
<dbReference type="OrthoDB" id="981524at2"/>
<evidence type="ECO:0000313" key="2">
    <source>
        <dbReference type="EMBL" id="KFF14932.1"/>
    </source>
</evidence>
<dbReference type="EMBL" id="JPRM01000026">
    <property type="protein sequence ID" value="KFF14932.1"/>
    <property type="molecule type" value="Genomic_DNA"/>
</dbReference>
<dbReference type="Proteomes" id="UP000028712">
    <property type="component" value="Unassembled WGS sequence"/>
</dbReference>
<gene>
    <name evidence="3" type="ORF">B0A62_14975</name>
    <name evidence="2" type="ORF">IW20_16675</name>
</gene>
<evidence type="ECO:0000313" key="4">
    <source>
        <dbReference type="Proteomes" id="UP000028712"/>
    </source>
</evidence>
<dbReference type="STRING" id="991.IW20_16675"/>
<evidence type="ECO:0000313" key="5">
    <source>
        <dbReference type="Proteomes" id="UP000198424"/>
    </source>
</evidence>
<dbReference type="eggNOG" id="ENOG5033BH4">
    <property type="taxonomic scope" value="Bacteria"/>
</dbReference>
<dbReference type="RefSeq" id="WP_035624564.1">
    <property type="nucleotide sequence ID" value="NZ_JBEWQG010000027.1"/>
</dbReference>
<keyword evidence="1" id="KW-0812">Transmembrane</keyword>
<comment type="caution">
    <text evidence="2">The sequence shown here is derived from an EMBL/GenBank/DDBJ whole genome shotgun (WGS) entry which is preliminary data.</text>
</comment>
<evidence type="ECO:0000256" key="1">
    <source>
        <dbReference type="SAM" id="Phobius"/>
    </source>
</evidence>
<organism evidence="2 4">
    <name type="scientific">Flavobacterium hydatis</name>
    <name type="common">Cytophaga aquatilis</name>
    <dbReference type="NCBI Taxonomy" id="991"/>
    <lineage>
        <taxon>Bacteria</taxon>
        <taxon>Pseudomonadati</taxon>
        <taxon>Bacteroidota</taxon>
        <taxon>Flavobacteriia</taxon>
        <taxon>Flavobacteriales</taxon>
        <taxon>Flavobacteriaceae</taxon>
        <taxon>Flavobacterium</taxon>
    </lineage>
</organism>
<name>A0A086AE18_FLAHY</name>
<reference evidence="3 5" key="2">
    <citation type="submission" date="2016-11" db="EMBL/GenBank/DDBJ databases">
        <title>Whole genomes of Flavobacteriaceae.</title>
        <authorList>
            <person name="Stine C."/>
            <person name="Li C."/>
            <person name="Tadesse D."/>
        </authorList>
    </citation>
    <scope>NUCLEOTIDE SEQUENCE [LARGE SCALE GENOMIC DNA]</scope>
    <source>
        <strain evidence="3 5">ATCC 29551</strain>
    </source>
</reference>
<evidence type="ECO:0000313" key="3">
    <source>
        <dbReference type="EMBL" id="OXA92612.1"/>
    </source>
</evidence>
<dbReference type="AlphaFoldDB" id="A0A086AE18"/>
<dbReference type="EMBL" id="MUGY01000020">
    <property type="protein sequence ID" value="OXA92612.1"/>
    <property type="molecule type" value="Genomic_DNA"/>
</dbReference>
<proteinExistence type="predicted"/>
<accession>A0A086AE18</accession>
<sequence length="137" mass="15609">MKAFKLDNEPKIETGFKTPENYFENFSANLLEKLPQNEPKTISLFARNRKTFMAVAAVLVIALTVPIIYKYTTKSKELDEATLETYLSYQSNLNQYDLIHELDTNDINNLDKNIALGDDAIEDVLAANPNIEHLILE</sequence>
<keyword evidence="1" id="KW-1133">Transmembrane helix</keyword>
<keyword evidence="1" id="KW-0472">Membrane</keyword>